<gene>
    <name evidence="1" type="ORF">GWR21_25965</name>
</gene>
<dbReference type="Proteomes" id="UP000476411">
    <property type="component" value="Chromosome"/>
</dbReference>
<dbReference type="KEGG" id="chih:GWR21_25965"/>
<dbReference type="RefSeq" id="WP_162334628.1">
    <property type="nucleotide sequence ID" value="NZ_CP048113.1"/>
</dbReference>
<protein>
    <submittedName>
        <fullName evidence="1">Uncharacterized protein</fullName>
    </submittedName>
</protein>
<organism evidence="1 2">
    <name type="scientific">Chitinophaga agri</name>
    <dbReference type="NCBI Taxonomy" id="2703787"/>
    <lineage>
        <taxon>Bacteria</taxon>
        <taxon>Pseudomonadati</taxon>
        <taxon>Bacteroidota</taxon>
        <taxon>Chitinophagia</taxon>
        <taxon>Chitinophagales</taxon>
        <taxon>Chitinophagaceae</taxon>
        <taxon>Chitinophaga</taxon>
    </lineage>
</organism>
<dbReference type="AlphaFoldDB" id="A0A6B9ZND0"/>
<reference evidence="1 2" key="1">
    <citation type="submission" date="2020-01" db="EMBL/GenBank/DDBJ databases">
        <title>Complete genome sequence of Chitinophaga sp. H33E-04 isolated from quinoa roots.</title>
        <authorList>
            <person name="Weon H.-Y."/>
            <person name="Lee S.A."/>
        </authorList>
    </citation>
    <scope>NUCLEOTIDE SEQUENCE [LARGE SCALE GENOMIC DNA]</scope>
    <source>
        <strain evidence="1 2">H33E-04</strain>
    </source>
</reference>
<keyword evidence="2" id="KW-1185">Reference proteome</keyword>
<dbReference type="EMBL" id="CP048113">
    <property type="protein sequence ID" value="QHS62904.1"/>
    <property type="molecule type" value="Genomic_DNA"/>
</dbReference>
<evidence type="ECO:0000313" key="1">
    <source>
        <dbReference type="EMBL" id="QHS62904.1"/>
    </source>
</evidence>
<sequence length="231" mass="27177">MFQHITLFAKRHNILSYPNPQWKPKNRIYCTAELQLGFGAVIRWTQHNPIKLTAMISFYKKLSRPRYGTDETLYSFQIDKSTIIRWRDTPDWKTIIQVFSVEHRYWDGTFTPKEELVIEKTISTGLACRYGDDFFNAVIRMLILGDAEEMVRYFAELINRDKPKSKAEYKVGQRVTTIVGPNVKTERTGYIISIGYHENDKTYLYFLMVDGEVRTKRYLPGDLRLTPLAEK</sequence>
<proteinExistence type="predicted"/>
<name>A0A6B9ZND0_9BACT</name>
<evidence type="ECO:0000313" key="2">
    <source>
        <dbReference type="Proteomes" id="UP000476411"/>
    </source>
</evidence>
<accession>A0A6B9ZND0</accession>